<dbReference type="PANTHER" id="PTHR47150:SF5">
    <property type="entry name" value="OS07G0546750 PROTEIN"/>
    <property type="match status" value="1"/>
</dbReference>
<dbReference type="STRING" id="109376.A0A0D3A933"/>
<dbReference type="Pfam" id="PF04827">
    <property type="entry name" value="Plant_tran"/>
    <property type="match status" value="1"/>
</dbReference>
<organism evidence="1 2">
    <name type="scientific">Brassica oleracea var. oleracea</name>
    <dbReference type="NCBI Taxonomy" id="109376"/>
    <lineage>
        <taxon>Eukaryota</taxon>
        <taxon>Viridiplantae</taxon>
        <taxon>Streptophyta</taxon>
        <taxon>Embryophyta</taxon>
        <taxon>Tracheophyta</taxon>
        <taxon>Spermatophyta</taxon>
        <taxon>Magnoliopsida</taxon>
        <taxon>eudicotyledons</taxon>
        <taxon>Gunneridae</taxon>
        <taxon>Pentapetalae</taxon>
        <taxon>rosids</taxon>
        <taxon>malvids</taxon>
        <taxon>Brassicales</taxon>
        <taxon>Brassicaceae</taxon>
        <taxon>Brassiceae</taxon>
        <taxon>Brassica</taxon>
    </lineage>
</organism>
<dbReference type="InterPro" id="IPR006912">
    <property type="entry name" value="Harbinger_derived_prot"/>
</dbReference>
<dbReference type="HOGENOM" id="CLU_012390_1_3_1"/>
<keyword evidence="2" id="KW-1185">Reference proteome</keyword>
<dbReference type="AlphaFoldDB" id="A0A0D3A933"/>
<dbReference type="Gramene" id="Bo1g073670.1">
    <property type="protein sequence ID" value="Bo1g073670.1"/>
    <property type="gene ID" value="Bo1g073670"/>
</dbReference>
<dbReference type="EnsemblPlants" id="Bo1g073670.1">
    <property type="protein sequence ID" value="Bo1g073670.1"/>
    <property type="gene ID" value="Bo1g073670"/>
</dbReference>
<reference evidence="1 2" key="1">
    <citation type="journal article" date="2014" name="Genome Biol.">
        <title>Transcriptome and methylome profiling reveals relics of genome dominance in the mesopolyploid Brassica oleracea.</title>
        <authorList>
            <person name="Parkin I.A."/>
            <person name="Koh C."/>
            <person name="Tang H."/>
            <person name="Robinson S.J."/>
            <person name="Kagale S."/>
            <person name="Clarke W.E."/>
            <person name="Town C.D."/>
            <person name="Nixon J."/>
            <person name="Krishnakumar V."/>
            <person name="Bidwell S.L."/>
            <person name="Denoeud F."/>
            <person name="Belcram H."/>
            <person name="Links M.G."/>
            <person name="Just J."/>
            <person name="Clarke C."/>
            <person name="Bender T."/>
            <person name="Huebert T."/>
            <person name="Mason A.S."/>
            <person name="Pires J.C."/>
            <person name="Barker G."/>
            <person name="Moore J."/>
            <person name="Walley P.G."/>
            <person name="Manoli S."/>
            <person name="Batley J."/>
            <person name="Edwards D."/>
            <person name="Nelson M.N."/>
            <person name="Wang X."/>
            <person name="Paterson A.H."/>
            <person name="King G."/>
            <person name="Bancroft I."/>
            <person name="Chalhoub B."/>
            <person name="Sharpe A.G."/>
        </authorList>
    </citation>
    <scope>NUCLEOTIDE SEQUENCE</scope>
    <source>
        <strain evidence="1 2">cv. TO1000</strain>
    </source>
</reference>
<dbReference type="PANTHER" id="PTHR47150">
    <property type="entry name" value="OS12G0169200 PROTEIN"/>
    <property type="match status" value="1"/>
</dbReference>
<reference evidence="1" key="2">
    <citation type="submission" date="2015-03" db="UniProtKB">
        <authorList>
            <consortium name="EnsemblPlants"/>
        </authorList>
    </citation>
    <scope>IDENTIFICATION</scope>
</reference>
<evidence type="ECO:0000313" key="2">
    <source>
        <dbReference type="Proteomes" id="UP000032141"/>
    </source>
</evidence>
<protein>
    <recommendedName>
        <fullName evidence="3">DDE Tnp4 domain-containing protein</fullName>
    </recommendedName>
</protein>
<name>A0A0D3A933_BRAOL</name>
<dbReference type="Proteomes" id="UP000032141">
    <property type="component" value="Chromosome C1"/>
</dbReference>
<accession>A0A0D3A933</accession>
<evidence type="ECO:0000313" key="1">
    <source>
        <dbReference type="EnsemblPlants" id="Bo1g073670.1"/>
    </source>
</evidence>
<evidence type="ECO:0008006" key="3">
    <source>
        <dbReference type="Google" id="ProtNLM"/>
    </source>
</evidence>
<sequence length="316" mass="36787">MNKPLFLRIVDCLSSEVPYFQHRRNAHGRYGLSALQKCTAAIRMLAYGQSGDTYDEYLRLGESTTRLCLENFTNGIIQLFRDEYLRKPNEDDLQRLLDVGEVRGFSRDDRQHRLYALGVEKLPNGLESTLNDINVLDRSPVFDDILQGRAPKVKFKVNNQTYRMAYYFTDGIYPNWSTFIQSIPLPEGPKAELFAERHESTRKDVERAFGVLQSRFTIVKNSALLWDKEKIGRIMRTCVILHNMIVENERDGYTQIDTSKFESRESSRSSKVKRRTSFNIGNMLGIRNEVRDSEKHDRLKVNLVKNVWKKFGNVDE</sequence>
<proteinExistence type="predicted"/>